<accession>A0A4Y7J4V4</accession>
<dbReference type="Proteomes" id="UP000316621">
    <property type="component" value="Chromosome 3"/>
</dbReference>
<sequence>MANPDQLHNSLILSNGNDFVSSQIIPYRFQNTRRLWTSTALGRFIAPIPANRKNFDVRNALIFLWKVQGGISIRRTSKSRFAVFIIPFELEHEMNRVLSLDTRRVFGDLFCIKKLEITDDVKNWFPTMEMFFITIHNLFPEQVTSENLRRYFSVNGHITSFGFPHRHHDGRFSINVKSLVNIRAQIRFSINAENALRFYNMVNSEFHNFPTVFCGFCDLLGHKISQCARYELAQQQAELHQAEMDAHMAALQQQHEADTQYQEANAHDNMEAQPAMVQEGMEWTEDSLSSSSTSSLASVVTCTDFQRE</sequence>
<evidence type="ECO:0008006" key="3">
    <source>
        <dbReference type="Google" id="ProtNLM"/>
    </source>
</evidence>
<organism evidence="1 2">
    <name type="scientific">Papaver somniferum</name>
    <name type="common">Opium poppy</name>
    <dbReference type="NCBI Taxonomy" id="3469"/>
    <lineage>
        <taxon>Eukaryota</taxon>
        <taxon>Viridiplantae</taxon>
        <taxon>Streptophyta</taxon>
        <taxon>Embryophyta</taxon>
        <taxon>Tracheophyta</taxon>
        <taxon>Spermatophyta</taxon>
        <taxon>Magnoliopsida</taxon>
        <taxon>Ranunculales</taxon>
        <taxon>Papaveraceae</taxon>
        <taxon>Papaveroideae</taxon>
        <taxon>Papaver</taxon>
    </lineage>
</organism>
<reference evidence="1 2" key="1">
    <citation type="journal article" date="2018" name="Science">
        <title>The opium poppy genome and morphinan production.</title>
        <authorList>
            <person name="Guo L."/>
            <person name="Winzer T."/>
            <person name="Yang X."/>
            <person name="Li Y."/>
            <person name="Ning Z."/>
            <person name="He Z."/>
            <person name="Teodor R."/>
            <person name="Lu Y."/>
            <person name="Bowser T.A."/>
            <person name="Graham I.A."/>
            <person name="Ye K."/>
        </authorList>
    </citation>
    <scope>NUCLEOTIDE SEQUENCE [LARGE SCALE GENOMIC DNA]</scope>
    <source>
        <strain evidence="2">cv. HN1</strain>
        <tissue evidence="1">Leaves</tissue>
    </source>
</reference>
<proteinExistence type="predicted"/>
<evidence type="ECO:0000313" key="2">
    <source>
        <dbReference type="Proteomes" id="UP000316621"/>
    </source>
</evidence>
<dbReference type="EMBL" id="CM010717">
    <property type="protein sequence ID" value="RZC55090.1"/>
    <property type="molecule type" value="Genomic_DNA"/>
</dbReference>
<protein>
    <recommendedName>
        <fullName evidence="3">DUF4283 domain-containing protein</fullName>
    </recommendedName>
</protein>
<dbReference type="Gramene" id="RZC55090">
    <property type="protein sequence ID" value="RZC55090"/>
    <property type="gene ID" value="C5167_013948"/>
</dbReference>
<dbReference type="AlphaFoldDB" id="A0A4Y7J4V4"/>
<name>A0A4Y7J4V4_PAPSO</name>
<evidence type="ECO:0000313" key="1">
    <source>
        <dbReference type="EMBL" id="RZC55090.1"/>
    </source>
</evidence>
<gene>
    <name evidence="1" type="ORF">C5167_013948</name>
</gene>
<keyword evidence="2" id="KW-1185">Reference proteome</keyword>